<protein>
    <submittedName>
        <fullName evidence="3">DUF6545 domain-containing protein</fullName>
    </submittedName>
</protein>
<feature type="region of interest" description="Disordered" evidence="1">
    <location>
        <begin position="265"/>
        <end position="288"/>
    </location>
</feature>
<proteinExistence type="predicted"/>
<comment type="caution">
    <text evidence="3">The sequence shown here is derived from an EMBL/GenBank/DDBJ whole genome shotgun (WGS) entry which is preliminary data.</text>
</comment>
<sequence>MSVQTLGEDLPAGLLLQTDKTDAIIVDASRPALMHTHAILHELAHLLLNHVGDATVDVDRREEREAEIAADLLASRLRKAASRTQDQRPIKHTRATTLAECGRRLKQPIIDFHITWLWRVLRTALPEISLAGPATERDLPAEFHTTKGRYRLVIEIHDGLDQLRAYYSEKVRREAVERALRYLVDPADANLIGEATAIAFALATQRQGTRHSPKQLPAVDMSSTVLDWRAEAARLARIARLLLTSPIVSAELARHAVSIPTGTAWDTAQGRFPRHPFARPSRPRQVRR</sequence>
<dbReference type="EMBL" id="JBIRPU010000030">
    <property type="protein sequence ID" value="MFI0796626.1"/>
    <property type="molecule type" value="Genomic_DNA"/>
</dbReference>
<evidence type="ECO:0000313" key="4">
    <source>
        <dbReference type="Proteomes" id="UP001611075"/>
    </source>
</evidence>
<reference evidence="3 4" key="1">
    <citation type="submission" date="2024-10" db="EMBL/GenBank/DDBJ databases">
        <title>The Natural Products Discovery Center: Release of the First 8490 Sequenced Strains for Exploring Actinobacteria Biosynthetic Diversity.</title>
        <authorList>
            <person name="Kalkreuter E."/>
            <person name="Kautsar S.A."/>
            <person name="Yang D."/>
            <person name="Bader C.D."/>
            <person name="Teijaro C.N."/>
            <person name="Fluegel L."/>
            <person name="Davis C.M."/>
            <person name="Simpson J.R."/>
            <person name="Lauterbach L."/>
            <person name="Steele A.D."/>
            <person name="Gui C."/>
            <person name="Meng S."/>
            <person name="Li G."/>
            <person name="Viehrig K."/>
            <person name="Ye F."/>
            <person name="Su P."/>
            <person name="Kiefer A.F."/>
            <person name="Nichols A."/>
            <person name="Cepeda A.J."/>
            <person name="Yan W."/>
            <person name="Fan B."/>
            <person name="Jiang Y."/>
            <person name="Adhikari A."/>
            <person name="Zheng C.-J."/>
            <person name="Schuster L."/>
            <person name="Cowan T.M."/>
            <person name="Smanski M.J."/>
            <person name="Chevrette M.G."/>
            <person name="De Carvalho L.P.S."/>
            <person name="Shen B."/>
        </authorList>
    </citation>
    <scope>NUCLEOTIDE SEQUENCE [LARGE SCALE GENOMIC DNA]</scope>
    <source>
        <strain evidence="3 4">NPDC021253</strain>
    </source>
</reference>
<feature type="domain" description="DUF6545" evidence="2">
    <location>
        <begin position="117"/>
        <end position="240"/>
    </location>
</feature>
<dbReference type="RefSeq" id="WP_396684926.1">
    <property type="nucleotide sequence ID" value="NZ_JBIRPU010000030.1"/>
</dbReference>
<evidence type="ECO:0000256" key="1">
    <source>
        <dbReference type="SAM" id="MobiDB-lite"/>
    </source>
</evidence>
<keyword evidence="4" id="KW-1185">Reference proteome</keyword>
<evidence type="ECO:0000259" key="2">
    <source>
        <dbReference type="Pfam" id="PF20182"/>
    </source>
</evidence>
<organism evidence="3 4">
    <name type="scientific">Micromonospora rubida</name>
    <dbReference type="NCBI Taxonomy" id="2697657"/>
    <lineage>
        <taxon>Bacteria</taxon>
        <taxon>Bacillati</taxon>
        <taxon>Actinomycetota</taxon>
        <taxon>Actinomycetes</taxon>
        <taxon>Micromonosporales</taxon>
        <taxon>Micromonosporaceae</taxon>
        <taxon>Micromonospora</taxon>
    </lineage>
</organism>
<evidence type="ECO:0000313" key="3">
    <source>
        <dbReference type="EMBL" id="MFI0796626.1"/>
    </source>
</evidence>
<dbReference type="Gene3D" id="1.10.10.2910">
    <property type="match status" value="1"/>
</dbReference>
<dbReference type="InterPro" id="IPR046675">
    <property type="entry name" value="DUF6545"/>
</dbReference>
<accession>A0ABW7SSG3</accession>
<name>A0ABW7SSG3_9ACTN</name>
<dbReference type="Pfam" id="PF20182">
    <property type="entry name" value="DUF6545"/>
    <property type="match status" value="1"/>
</dbReference>
<gene>
    <name evidence="3" type="ORF">ACH4OY_28660</name>
</gene>
<dbReference type="Proteomes" id="UP001611075">
    <property type="component" value="Unassembled WGS sequence"/>
</dbReference>
<feature type="compositionally biased region" description="Basic residues" evidence="1">
    <location>
        <begin position="272"/>
        <end position="288"/>
    </location>
</feature>